<dbReference type="RefSeq" id="WP_142874606.1">
    <property type="nucleotide sequence ID" value="NZ_CP045503.2"/>
</dbReference>
<organism evidence="1 2">
    <name type="scientific">Shewanella eurypsychrophilus</name>
    <dbReference type="NCBI Taxonomy" id="2593656"/>
    <lineage>
        <taxon>Bacteria</taxon>
        <taxon>Pseudomonadati</taxon>
        <taxon>Pseudomonadota</taxon>
        <taxon>Gammaproteobacteria</taxon>
        <taxon>Alteromonadales</taxon>
        <taxon>Shewanellaceae</taxon>
        <taxon>Shewanella</taxon>
    </lineage>
</organism>
<accession>A0ABX6V8L4</accession>
<evidence type="ECO:0000313" key="1">
    <source>
        <dbReference type="EMBL" id="QPG58988.1"/>
    </source>
</evidence>
<gene>
    <name evidence="1" type="ORF">FM038_017355</name>
</gene>
<dbReference type="Proteomes" id="UP000316416">
    <property type="component" value="Chromosome"/>
</dbReference>
<reference evidence="1" key="1">
    <citation type="submission" date="2021-07" db="EMBL/GenBank/DDBJ databases">
        <title>Shewanella sp. YLB-07 whole genome sequence.</title>
        <authorList>
            <person name="Yu L."/>
        </authorList>
    </citation>
    <scope>NUCLEOTIDE SEQUENCE</scope>
    <source>
        <strain evidence="1">YLB-08</strain>
    </source>
</reference>
<proteinExistence type="predicted"/>
<dbReference type="EMBL" id="CP045503">
    <property type="protein sequence ID" value="QPG58988.1"/>
    <property type="molecule type" value="Genomic_DNA"/>
</dbReference>
<evidence type="ECO:0000313" key="2">
    <source>
        <dbReference type="Proteomes" id="UP000316416"/>
    </source>
</evidence>
<keyword evidence="2" id="KW-1185">Reference proteome</keyword>
<name>A0ABX6V8L4_9GAMM</name>
<sequence>MNKANKHVMTNLANAMLCAAVLDKHGITMNHVNLEGSKPCIEVTNNKKLDQLTPVSVAISNQDGSRFERLSAEVEGTNVQWLQPLYN</sequence>
<protein>
    <submittedName>
        <fullName evidence="1">Uncharacterized protein</fullName>
    </submittedName>
</protein>